<feature type="region of interest" description="Disordered" evidence="2">
    <location>
        <begin position="230"/>
        <end position="257"/>
    </location>
</feature>
<keyword evidence="3" id="KW-0472">Membrane</keyword>
<dbReference type="PANTHER" id="PTHR31082:SF4">
    <property type="entry name" value="PHEROMONE-REGULATED MEMBRANE PROTEIN 10"/>
    <property type="match status" value="1"/>
</dbReference>
<evidence type="ECO:0000256" key="2">
    <source>
        <dbReference type="SAM" id="MobiDB-lite"/>
    </source>
</evidence>
<keyword evidence="6" id="KW-1185">Reference proteome</keyword>
<dbReference type="InterPro" id="IPR010619">
    <property type="entry name" value="ThrE-like_N"/>
</dbReference>
<dbReference type="Pfam" id="PF06738">
    <property type="entry name" value="ThrE"/>
    <property type="match status" value="1"/>
</dbReference>
<organism evidence="5 6">
    <name type="scientific">Hohenbuehelia grisea</name>
    <dbReference type="NCBI Taxonomy" id="104357"/>
    <lineage>
        <taxon>Eukaryota</taxon>
        <taxon>Fungi</taxon>
        <taxon>Dikarya</taxon>
        <taxon>Basidiomycota</taxon>
        <taxon>Agaricomycotina</taxon>
        <taxon>Agaricomycetes</taxon>
        <taxon>Agaricomycetidae</taxon>
        <taxon>Agaricales</taxon>
        <taxon>Pleurotineae</taxon>
        <taxon>Pleurotaceae</taxon>
        <taxon>Hohenbuehelia</taxon>
    </lineage>
</organism>
<feature type="region of interest" description="Disordered" evidence="2">
    <location>
        <begin position="149"/>
        <end position="173"/>
    </location>
</feature>
<feature type="transmembrane region" description="Helical" evidence="3">
    <location>
        <begin position="485"/>
        <end position="504"/>
    </location>
</feature>
<comment type="caution">
    <text evidence="5">The sequence shown here is derived from an EMBL/GenBank/DDBJ whole genome shotgun (WGS) entry which is preliminary data.</text>
</comment>
<name>A0ABR3J194_9AGAR</name>
<feature type="transmembrane region" description="Helical" evidence="3">
    <location>
        <begin position="726"/>
        <end position="745"/>
    </location>
</feature>
<protein>
    <recommendedName>
        <fullName evidence="4">Threonine/serine exporter-like N-terminal domain-containing protein</fullName>
    </recommendedName>
</protein>
<feature type="compositionally biased region" description="Polar residues" evidence="2">
    <location>
        <begin position="87"/>
        <end position="101"/>
    </location>
</feature>
<proteinExistence type="inferred from homology"/>
<feature type="transmembrane region" description="Helical" evidence="3">
    <location>
        <begin position="552"/>
        <end position="573"/>
    </location>
</feature>
<feature type="region of interest" description="Disordered" evidence="2">
    <location>
        <begin position="1"/>
        <end position="125"/>
    </location>
</feature>
<feature type="transmembrane region" description="Helical" evidence="3">
    <location>
        <begin position="462"/>
        <end position="479"/>
    </location>
</feature>
<keyword evidence="3" id="KW-1133">Transmembrane helix</keyword>
<evidence type="ECO:0000259" key="4">
    <source>
        <dbReference type="Pfam" id="PF06738"/>
    </source>
</evidence>
<evidence type="ECO:0000256" key="3">
    <source>
        <dbReference type="SAM" id="Phobius"/>
    </source>
</evidence>
<gene>
    <name evidence="5" type="ORF">HGRIS_009461</name>
</gene>
<keyword evidence="3" id="KW-0812">Transmembrane</keyword>
<comment type="similarity">
    <text evidence="1">Belongs to the ThrE exporter (TC 2.A.79) family.</text>
</comment>
<feature type="transmembrane region" description="Helical" evidence="3">
    <location>
        <begin position="511"/>
        <end position="532"/>
    </location>
</feature>
<feature type="transmembrane region" description="Helical" evidence="3">
    <location>
        <begin position="757"/>
        <end position="782"/>
    </location>
</feature>
<accession>A0ABR3J194</accession>
<evidence type="ECO:0000313" key="6">
    <source>
        <dbReference type="Proteomes" id="UP001556367"/>
    </source>
</evidence>
<evidence type="ECO:0000256" key="1">
    <source>
        <dbReference type="ARBA" id="ARBA00034125"/>
    </source>
</evidence>
<dbReference type="PANTHER" id="PTHR31082">
    <property type="entry name" value="PHEROMONE-REGULATED MEMBRANE PROTEIN 10"/>
    <property type="match status" value="1"/>
</dbReference>
<feature type="domain" description="Threonine/serine exporter-like N-terminal" evidence="4">
    <location>
        <begin position="330"/>
        <end position="570"/>
    </location>
</feature>
<evidence type="ECO:0000313" key="5">
    <source>
        <dbReference type="EMBL" id="KAL0949399.1"/>
    </source>
</evidence>
<dbReference type="InterPro" id="IPR051361">
    <property type="entry name" value="ThrE/Ser_Exporter"/>
</dbReference>
<feature type="transmembrane region" description="Helical" evidence="3">
    <location>
        <begin position="702"/>
        <end position="719"/>
    </location>
</feature>
<feature type="compositionally biased region" description="Polar residues" evidence="2">
    <location>
        <begin position="159"/>
        <end position="173"/>
    </location>
</feature>
<feature type="transmembrane region" description="Helical" evidence="3">
    <location>
        <begin position="436"/>
        <end position="455"/>
    </location>
</feature>
<dbReference type="EMBL" id="JASNQZ010000012">
    <property type="protein sequence ID" value="KAL0949399.1"/>
    <property type="molecule type" value="Genomic_DNA"/>
</dbReference>
<feature type="transmembrane region" description="Helical" evidence="3">
    <location>
        <begin position="646"/>
        <end position="665"/>
    </location>
</feature>
<sequence length="793" mass="86899">MAPDNLHHPSPRSARRISIVDVDSTPRPLPAAASTPIIAPQPHFQPDHQYVQPHSPFANPAHSPAQPALASDSPLPPQWQVPYYSDQPGSFQPRRSSTTVPADSPQRRSNHITPSHPNYRDSYLAPGSEETLAQPANSDDQRYSFSSYEHPYDILPPESSYSDQSRRTSATVSNPRRVTFAERHSSNLKEYEPIEPIAPDPQADRALKRRGILSNMLDLYAINNSMGARDGENRMSRQTSEDWPRGYSTGRSAMHRGGSMVSNMSNMSTGSDLLDPDDPRVTGIHAQQLDDPDDLEKNTLRQMDYRARRKHLMRARIEFNVTSMIHRQEFLIKLARSLMTFGAPSHRIESQLAAAARILEVEAEFIHLPGVIICSFGDQELGCSETHFIKSGGRLSLGALHKVHLIYRAVVHDEISAKKAAAQLDELFDAPPLYPAWLRCILAFCLSALICPLAFGGSFLDMWIAGAGALLLASLQIVISKSTIYANVFEIAVAILVSFIARALSSIRSQIFCYTAISSSGIIGILPGYLILSSSLELASKNIVCGSVKMVYALIYTLFLGFGLQIGSDFYLLLDPGTRHRLKDMAATLSTTLTFSGNWMADNATSSSGVPDLGTWTFTSSIPPSKLNIVDGCYRSPDFPWYLRRFPFWTEFLIVPLFSILSSLANQQPWKSRQLPVMVTISCCAYAANRVANHYIFNRSDIVSAIGAFTVGLLGNIYSRKMGGTAFTSMVTGVLFLVPSGLSQAGGITASGNGIDIGGAMIAVTIGITVGLFMSQALVYMFGSRKNAAVFSF</sequence>
<reference evidence="6" key="1">
    <citation type="submission" date="2024-06" db="EMBL/GenBank/DDBJ databases">
        <title>Multi-omics analyses provide insights into the biosynthesis of the anticancer antibiotic pleurotin in Hohenbuehelia grisea.</title>
        <authorList>
            <person name="Weaver J.A."/>
            <person name="Alberti F."/>
        </authorList>
    </citation>
    <scope>NUCLEOTIDE SEQUENCE [LARGE SCALE GENOMIC DNA]</scope>
    <source>
        <strain evidence="6">T-177</strain>
    </source>
</reference>
<feature type="compositionally biased region" description="Basic and acidic residues" evidence="2">
    <location>
        <begin position="230"/>
        <end position="244"/>
    </location>
</feature>
<dbReference type="Proteomes" id="UP001556367">
    <property type="component" value="Unassembled WGS sequence"/>
</dbReference>